<dbReference type="Gene3D" id="1.25.40.10">
    <property type="entry name" value="Tetratricopeptide repeat domain"/>
    <property type="match status" value="1"/>
</dbReference>
<evidence type="ECO:0000256" key="1">
    <source>
        <dbReference type="ARBA" id="ARBA00022741"/>
    </source>
</evidence>
<dbReference type="SUPFAM" id="SSF46894">
    <property type="entry name" value="C-terminal effector domain of the bipartite response regulators"/>
    <property type="match status" value="1"/>
</dbReference>
<keyword evidence="1" id="KW-0547">Nucleotide-binding</keyword>
<feature type="domain" description="HTH luxR-type" evidence="3">
    <location>
        <begin position="858"/>
        <end position="923"/>
    </location>
</feature>
<dbReference type="OrthoDB" id="134933at2"/>
<protein>
    <submittedName>
        <fullName evidence="4">AAA ATPase domain-containing protein</fullName>
    </submittedName>
</protein>
<accession>A0A1H9FSS4</accession>
<dbReference type="SMART" id="SM00421">
    <property type="entry name" value="HTH_LUXR"/>
    <property type="match status" value="1"/>
</dbReference>
<proteinExistence type="predicted"/>
<dbReference type="Proteomes" id="UP000198504">
    <property type="component" value="Unassembled WGS sequence"/>
</dbReference>
<dbReference type="EMBL" id="FOFA01000003">
    <property type="protein sequence ID" value="SEQ40981.1"/>
    <property type="molecule type" value="Genomic_DNA"/>
</dbReference>
<dbReference type="Pfam" id="PF13191">
    <property type="entry name" value="AAA_16"/>
    <property type="match status" value="1"/>
</dbReference>
<dbReference type="InterPro" id="IPR027417">
    <property type="entry name" value="P-loop_NTPase"/>
</dbReference>
<dbReference type="PANTHER" id="PTHR16305:SF35">
    <property type="entry name" value="TRANSCRIPTIONAL ACTIVATOR DOMAIN"/>
    <property type="match status" value="1"/>
</dbReference>
<dbReference type="GO" id="GO:0005524">
    <property type="term" value="F:ATP binding"/>
    <property type="evidence" value="ECO:0007669"/>
    <property type="project" value="UniProtKB-KW"/>
</dbReference>
<keyword evidence="5" id="KW-1185">Reference proteome</keyword>
<dbReference type="Gene3D" id="1.10.10.10">
    <property type="entry name" value="Winged helix-like DNA-binding domain superfamily/Winged helix DNA-binding domain"/>
    <property type="match status" value="1"/>
</dbReference>
<dbReference type="InterPro" id="IPR036388">
    <property type="entry name" value="WH-like_DNA-bd_sf"/>
</dbReference>
<dbReference type="CDD" id="cd06170">
    <property type="entry name" value="LuxR_C_like"/>
    <property type="match status" value="1"/>
</dbReference>
<name>A0A1H9FSS4_9ACTN</name>
<dbReference type="InterPro" id="IPR041664">
    <property type="entry name" value="AAA_16"/>
</dbReference>
<sequence length="928" mass="95938">MGEEHAATARPCRTSPADEERAVLVAAVDRSLARPGGRALLVGEPGVGRTTVLDRVARRAEEAGARVLRVRGRSSARTPLVGLADLLSAITDAELDGLTVTRRDAVDSVRSPRPGPAQVPSGLLLRLAVADALRGLSRHGTVVLSVDDWPQLDPESADVIGYVTGRGERGPALVATQATDPLLSGRPSSIDRALFPSGTVHQVPSLTARALGDVLAQRRGRATPPDLLLDVHRASGGNPSWALELLDQQPSRTPLAHPGLGLPDSVAGTVLARVRLLAPPVERVLAVCAAVGGAPARTVVALSGADLLAVAAAVDAGVVVREDERLVVAHPLLGAAALGVVGVGTQLGIHAGAAALTTDPAERARHLDAAVLPGPDEVAAAALYAAAEQAWAEGSHDAAQAFAARALARTARGAPQRAGRTVRLAELAVASASSARAVTVLGDLDLVGLAPTLLDRALPVLVAALTAAEGGAGAQPALATLAARARVGTVRRAVIDVHLMRESEPAAYRAARACEALRLLSGREDLPAAQHRALAVLLVARLDAGQGLDPVVLGRMRALEESLPTLPLVDTADAAVGLHGYEVGEVAASRVALEVLADRAERRGETTVAQTFRNHLAVVELLGGRPQHAAALLQRLDDEGVGAGAPSPVVVRARASLALVRDDEAALEAALEAGTEHAGTVSNRVARLVLRGAWAAAYERWTEAVPALSEAIDLSAEHGCDEPGRRLGADTLIGPGLVALGRPEDAGRVADHLESVARGTGRSPLIGHALRVRGLVSAGEADLERAQAQLRGAADLLAQGPVPGDHARCLLDLGRLLRRRRAREESRRVLVEALAVARRTGDRPLLALVERELAGARRAGAPDVLTVAEQRVATAAADGLRNAEIAAACFVTVRTVETQLSSVYRKLGVRSRVQLATRLRGGVPAASV</sequence>
<evidence type="ECO:0000313" key="4">
    <source>
        <dbReference type="EMBL" id="SEQ40981.1"/>
    </source>
</evidence>
<evidence type="ECO:0000256" key="2">
    <source>
        <dbReference type="ARBA" id="ARBA00022840"/>
    </source>
</evidence>
<dbReference type="InterPro" id="IPR011990">
    <property type="entry name" value="TPR-like_helical_dom_sf"/>
</dbReference>
<gene>
    <name evidence="4" type="ORF">SAMN05421756_103371</name>
</gene>
<dbReference type="PANTHER" id="PTHR16305">
    <property type="entry name" value="TESTICULAR SOLUBLE ADENYLYL CYCLASE"/>
    <property type="match status" value="1"/>
</dbReference>
<dbReference type="Pfam" id="PF00196">
    <property type="entry name" value="GerE"/>
    <property type="match status" value="1"/>
</dbReference>
<dbReference type="SUPFAM" id="SSF52540">
    <property type="entry name" value="P-loop containing nucleoside triphosphate hydrolases"/>
    <property type="match status" value="1"/>
</dbReference>
<dbReference type="InterPro" id="IPR003593">
    <property type="entry name" value="AAA+_ATPase"/>
</dbReference>
<dbReference type="GO" id="GO:0005737">
    <property type="term" value="C:cytoplasm"/>
    <property type="evidence" value="ECO:0007669"/>
    <property type="project" value="TreeGrafter"/>
</dbReference>
<reference evidence="5" key="1">
    <citation type="submission" date="2016-10" db="EMBL/GenBank/DDBJ databases">
        <authorList>
            <person name="Varghese N."/>
            <person name="Submissions S."/>
        </authorList>
    </citation>
    <scope>NUCLEOTIDE SEQUENCE [LARGE SCALE GENOMIC DNA]</scope>
    <source>
        <strain evidence="5">CGMCC 4.6856</strain>
    </source>
</reference>
<dbReference type="InterPro" id="IPR000792">
    <property type="entry name" value="Tscrpt_reg_LuxR_C"/>
</dbReference>
<dbReference type="GO" id="GO:0006355">
    <property type="term" value="P:regulation of DNA-templated transcription"/>
    <property type="evidence" value="ECO:0007669"/>
    <property type="project" value="InterPro"/>
</dbReference>
<dbReference type="GO" id="GO:0004016">
    <property type="term" value="F:adenylate cyclase activity"/>
    <property type="evidence" value="ECO:0007669"/>
    <property type="project" value="TreeGrafter"/>
</dbReference>
<keyword evidence="2" id="KW-0067">ATP-binding</keyword>
<dbReference type="GO" id="GO:0003677">
    <property type="term" value="F:DNA binding"/>
    <property type="evidence" value="ECO:0007669"/>
    <property type="project" value="InterPro"/>
</dbReference>
<dbReference type="AlphaFoldDB" id="A0A1H9FSS4"/>
<dbReference type="PROSITE" id="PS50043">
    <property type="entry name" value="HTH_LUXR_2"/>
    <property type="match status" value="1"/>
</dbReference>
<dbReference type="InterPro" id="IPR016032">
    <property type="entry name" value="Sig_transdc_resp-reg_C-effctor"/>
</dbReference>
<organism evidence="4 5">
    <name type="scientific">Microlunatus flavus</name>
    <dbReference type="NCBI Taxonomy" id="1036181"/>
    <lineage>
        <taxon>Bacteria</taxon>
        <taxon>Bacillati</taxon>
        <taxon>Actinomycetota</taxon>
        <taxon>Actinomycetes</taxon>
        <taxon>Propionibacteriales</taxon>
        <taxon>Propionibacteriaceae</taxon>
        <taxon>Microlunatus</taxon>
    </lineage>
</organism>
<dbReference type="SMART" id="SM00382">
    <property type="entry name" value="AAA"/>
    <property type="match status" value="1"/>
</dbReference>
<evidence type="ECO:0000259" key="3">
    <source>
        <dbReference type="PROSITE" id="PS50043"/>
    </source>
</evidence>
<evidence type="ECO:0000313" key="5">
    <source>
        <dbReference type="Proteomes" id="UP000198504"/>
    </source>
</evidence>
<dbReference type="RefSeq" id="WP_091179188.1">
    <property type="nucleotide sequence ID" value="NZ_FOFA01000003.1"/>
</dbReference>
<dbReference type="PROSITE" id="PS00622">
    <property type="entry name" value="HTH_LUXR_1"/>
    <property type="match status" value="1"/>
</dbReference>
<dbReference type="STRING" id="1036181.SAMN05421756_103371"/>